<dbReference type="EMBL" id="JBBMEU010000096">
    <property type="protein sequence ID" value="MEQ2423192.1"/>
    <property type="molecule type" value="Genomic_DNA"/>
</dbReference>
<dbReference type="InterPro" id="IPR029063">
    <property type="entry name" value="SAM-dependent_MTases_sf"/>
</dbReference>
<proteinExistence type="predicted"/>
<evidence type="ECO:0000313" key="2">
    <source>
        <dbReference type="Proteomes" id="UP001433088"/>
    </source>
</evidence>
<dbReference type="PANTHER" id="PTHR36112">
    <property type="entry name" value="RIBOSOMAL RNA SMALL SUBUNIT METHYLTRANSFERASE J"/>
    <property type="match status" value="1"/>
</dbReference>
<keyword evidence="1" id="KW-0808">Transferase</keyword>
<dbReference type="EC" id="2.1.1.-" evidence="1"/>
<dbReference type="Gene3D" id="3.40.50.150">
    <property type="entry name" value="Vaccinia Virus protein VP39"/>
    <property type="match status" value="1"/>
</dbReference>
<reference evidence="1 2" key="1">
    <citation type="submission" date="2024-03" db="EMBL/GenBank/DDBJ databases">
        <title>Human intestinal bacterial collection.</title>
        <authorList>
            <person name="Pauvert C."/>
            <person name="Hitch T.C.A."/>
            <person name="Clavel T."/>
        </authorList>
    </citation>
    <scope>NUCLEOTIDE SEQUENCE [LARGE SCALE GENOMIC DNA]</scope>
    <source>
        <strain evidence="1 2">CLA-AA-H81</strain>
    </source>
</reference>
<sequence length="276" mass="31265">MTHMIYVVPSLKAKEKLQCEGKAWAESQGFAYVPRGKRTIQDLMDEYGEDFLVYSSRGPQIDRPEGSHFFSLNMAELRIQNLRKGQRDHLLEALMGVKEYDLRPAAAQPPISVLDCTCGFGADAAVASFGLPAGSRVDALEVSPLLEAVTAWGFSHFVHKKDDVTAALRRISLRCGDYRDYLLSDDGPVYDVLYFDPMFQRPVEASCQFQPVRAIMEHGGLTRDLIERALQKARRRVVIKERDFRQLCRDFPDVALYGGKYSRIGYAVLECDSWKK</sequence>
<dbReference type="GO" id="GO:0008168">
    <property type="term" value="F:methyltransferase activity"/>
    <property type="evidence" value="ECO:0007669"/>
    <property type="project" value="UniProtKB-KW"/>
</dbReference>
<dbReference type="RefSeq" id="WP_292106734.1">
    <property type="nucleotide sequence ID" value="NZ_JBBMEU010000096.1"/>
</dbReference>
<dbReference type="PANTHER" id="PTHR36112:SF1">
    <property type="entry name" value="RIBOSOMAL RNA SMALL SUBUNIT METHYLTRANSFERASE J"/>
    <property type="match status" value="1"/>
</dbReference>
<dbReference type="InterPro" id="IPR007536">
    <property type="entry name" value="16SrRNA_methylTrfase_J"/>
</dbReference>
<dbReference type="Pfam" id="PF04445">
    <property type="entry name" value="SAM_MT"/>
    <property type="match status" value="1"/>
</dbReference>
<dbReference type="CDD" id="cd02440">
    <property type="entry name" value="AdoMet_MTases"/>
    <property type="match status" value="1"/>
</dbReference>
<accession>A0ABV1D0U9</accession>
<dbReference type="GO" id="GO:0032259">
    <property type="term" value="P:methylation"/>
    <property type="evidence" value="ECO:0007669"/>
    <property type="project" value="UniProtKB-KW"/>
</dbReference>
<comment type="caution">
    <text evidence="1">The sequence shown here is derived from an EMBL/GenBank/DDBJ whole genome shotgun (WGS) entry which is preliminary data.</text>
</comment>
<keyword evidence="2" id="KW-1185">Reference proteome</keyword>
<dbReference type="Proteomes" id="UP001433088">
    <property type="component" value="Unassembled WGS sequence"/>
</dbReference>
<name>A0ABV1D0U9_9FIRM</name>
<dbReference type="SUPFAM" id="SSF53335">
    <property type="entry name" value="S-adenosyl-L-methionine-dependent methyltransferases"/>
    <property type="match status" value="1"/>
</dbReference>
<keyword evidence="1" id="KW-0489">Methyltransferase</keyword>
<evidence type="ECO:0000313" key="1">
    <source>
        <dbReference type="EMBL" id="MEQ2423192.1"/>
    </source>
</evidence>
<organism evidence="1 2">
    <name type="scientific">Megasphaera intestinihominis</name>
    <dbReference type="NCBI Taxonomy" id="3133159"/>
    <lineage>
        <taxon>Bacteria</taxon>
        <taxon>Bacillati</taxon>
        <taxon>Bacillota</taxon>
        <taxon>Negativicutes</taxon>
        <taxon>Veillonellales</taxon>
        <taxon>Veillonellaceae</taxon>
        <taxon>Megasphaera</taxon>
    </lineage>
</organism>
<protein>
    <submittedName>
        <fullName evidence="1">Class I SAM-dependent methyltransferase</fullName>
        <ecNumber evidence="1">2.1.1.-</ecNumber>
    </submittedName>
</protein>
<gene>
    <name evidence="1" type="ORF">WMO23_10700</name>
</gene>